<feature type="domain" description="PFL" evidence="5">
    <location>
        <begin position="1"/>
        <end position="129"/>
    </location>
</feature>
<dbReference type="PROSITE" id="PS51554">
    <property type="entry name" value="PFL"/>
    <property type="match status" value="1"/>
</dbReference>
<dbReference type="PANTHER" id="PTHR43641:SF3">
    <property type="entry name" value="DEHYDRATASE PFLD-RELATED"/>
    <property type="match status" value="1"/>
</dbReference>
<evidence type="ECO:0000313" key="7">
    <source>
        <dbReference type="Proteomes" id="UP000622405"/>
    </source>
</evidence>
<keyword evidence="1 3" id="KW-0556">Organic radical</keyword>
<dbReference type="PROSITE" id="PS51149">
    <property type="entry name" value="GLY_RADICAL_2"/>
    <property type="match status" value="1"/>
</dbReference>
<protein>
    <submittedName>
        <fullName evidence="6">Glycyl radical protein</fullName>
    </submittedName>
</protein>
<evidence type="ECO:0000256" key="2">
    <source>
        <dbReference type="ARBA" id="ARBA00023239"/>
    </source>
</evidence>
<dbReference type="RefSeq" id="WP_279289478.1">
    <property type="nucleotide sequence ID" value="NZ_WJBE01000043.1"/>
</dbReference>
<dbReference type="Pfam" id="PF02901">
    <property type="entry name" value="PFL-like"/>
    <property type="match status" value="1"/>
</dbReference>
<feature type="non-terminal residue" evidence="6">
    <location>
        <position position="1"/>
    </location>
</feature>
<proteinExistence type="predicted"/>
<dbReference type="InterPro" id="IPR051215">
    <property type="entry name" value="GRE"/>
</dbReference>
<evidence type="ECO:0000256" key="1">
    <source>
        <dbReference type="ARBA" id="ARBA00022818"/>
    </source>
</evidence>
<dbReference type="EMBL" id="WJBE01000043">
    <property type="protein sequence ID" value="MBC3901680.1"/>
    <property type="molecule type" value="Genomic_DNA"/>
</dbReference>
<dbReference type="PANTHER" id="PTHR43641">
    <property type="entry name" value="FORMATE ACETYLTRANSFERASE 3-RELATED"/>
    <property type="match status" value="1"/>
</dbReference>
<dbReference type="Gene3D" id="3.20.70.20">
    <property type="match status" value="1"/>
</dbReference>
<keyword evidence="2" id="KW-0456">Lyase</keyword>
<dbReference type="Proteomes" id="UP000622405">
    <property type="component" value="Unassembled WGS sequence"/>
</dbReference>
<organism evidence="6 7">
    <name type="scientific">Acetobacterium malicum</name>
    <dbReference type="NCBI Taxonomy" id="52692"/>
    <lineage>
        <taxon>Bacteria</taxon>
        <taxon>Bacillati</taxon>
        <taxon>Bacillota</taxon>
        <taxon>Clostridia</taxon>
        <taxon>Eubacteriales</taxon>
        <taxon>Eubacteriaceae</taxon>
        <taxon>Acetobacterium</taxon>
    </lineage>
</organism>
<sequence length="256" mass="27328">GKSLQEGGAHYNFTGPQGVGVANVGDSLAAIKELVYDKNAITAKDLKKALDENFVGMEDMRQMLLNRAPKFGNDIDAVDNLAREGALIYCREVEKYKNPRGGQFQPGLYPVSANVPMGAGTGASADGRLAGTALADGVSPVSGRDLAGPTAAVNSVSKLDHFIASNGTLLNQKFHPSAIAGEAGLHNLSSLVRGFFDQKGMHVQFNVVDRAKLIDAQNNPEKYQSLVVRVAGYSAHFASLDKSIQDDIIERTEHIF</sequence>
<evidence type="ECO:0000313" key="6">
    <source>
        <dbReference type="EMBL" id="MBC3901680.1"/>
    </source>
</evidence>
<keyword evidence="7" id="KW-1185">Reference proteome</keyword>
<dbReference type="InterPro" id="IPR019777">
    <property type="entry name" value="Form_AcTrfase_GR_CS"/>
</dbReference>
<evidence type="ECO:0000259" key="5">
    <source>
        <dbReference type="PROSITE" id="PS51554"/>
    </source>
</evidence>
<reference evidence="6 7" key="1">
    <citation type="journal article" date="2020" name="mSystems">
        <title>Defining Genomic and Predicted Metabolic Features of the Acetobacterium Genus.</title>
        <authorList>
            <person name="Ross D.E."/>
            <person name="Marshall C.W."/>
            <person name="Gulliver D."/>
            <person name="May H.D."/>
            <person name="Norman R.S."/>
        </authorList>
    </citation>
    <scope>NUCLEOTIDE SEQUENCE [LARGE SCALE GENOMIC DNA]</scope>
    <source>
        <strain evidence="6 7">DSM 4132</strain>
    </source>
</reference>
<evidence type="ECO:0000259" key="4">
    <source>
        <dbReference type="PROSITE" id="PS51149"/>
    </source>
</evidence>
<dbReference type="PROSITE" id="PS00850">
    <property type="entry name" value="GLY_RADICAL_1"/>
    <property type="match status" value="1"/>
</dbReference>
<gene>
    <name evidence="6" type="ORF">GH811_18995</name>
</gene>
<name>A0ABR6Z3C8_9FIRM</name>
<feature type="modified residue" description="Glycine radical" evidence="3">
    <location>
        <position position="232"/>
    </location>
</feature>
<dbReference type="SUPFAM" id="SSF51998">
    <property type="entry name" value="PFL-like glycyl radical enzymes"/>
    <property type="match status" value="1"/>
</dbReference>
<comment type="caution">
    <text evidence="6">The sequence shown here is derived from an EMBL/GenBank/DDBJ whole genome shotgun (WGS) entry which is preliminary data.</text>
</comment>
<feature type="domain" description="Glycine radical" evidence="4">
    <location>
        <begin position="136"/>
        <end position="256"/>
    </location>
</feature>
<dbReference type="InterPro" id="IPR001150">
    <property type="entry name" value="Gly_radical"/>
</dbReference>
<evidence type="ECO:0000256" key="3">
    <source>
        <dbReference type="PROSITE-ProRule" id="PRU00493"/>
    </source>
</evidence>
<dbReference type="InterPro" id="IPR004184">
    <property type="entry name" value="PFL_dom"/>
</dbReference>
<dbReference type="Pfam" id="PF01228">
    <property type="entry name" value="Gly_radical"/>
    <property type="match status" value="1"/>
</dbReference>
<accession>A0ABR6Z3C8</accession>